<dbReference type="Gene3D" id="3.40.50.150">
    <property type="entry name" value="Vaccinia Virus protein VP39"/>
    <property type="match status" value="1"/>
</dbReference>
<gene>
    <name evidence="3" type="ORF">NCTC10529_00573</name>
</gene>
<dbReference type="PANTHER" id="PTHR13090:SF1">
    <property type="entry name" value="ARGININE-HYDROXYLASE NDUFAF5, MITOCHONDRIAL"/>
    <property type="match status" value="1"/>
</dbReference>
<dbReference type="EMBL" id="LS483426">
    <property type="protein sequence ID" value="SQH24399.1"/>
    <property type="molecule type" value="Genomic_DNA"/>
</dbReference>
<dbReference type="AlphaFoldDB" id="A0AAX2J255"/>
<accession>A0AAX2J255</accession>
<sequence>MVDKWAIHRHLAMELDGRLAIVRHAPKQIVLAGADGDVSRALLAKRYPQAQLVLCDTAEKVQAALALQPKNWLAKWKEKAVQQHIGNPNADLPTMGADMLWANLSLPLADDLVQALENWSRTLKTDGLLFFSHWGADSFAEVRTLLAEQGVQCAAPTLVDMHDLGDMLFHHGFYDPITDTAKLCLTYENASSLHADWQALDVWRVLRPDNLTAAQQIVDAAVASGKLNQITLETVFGHALCRAKLNDGERLVQFHRRTKE</sequence>
<dbReference type="InterPro" id="IPR050602">
    <property type="entry name" value="Malonyl-ACP_OMT"/>
</dbReference>
<protein>
    <submittedName>
        <fullName evidence="3">Biotin biosynthesis protein BioC</fullName>
    </submittedName>
</protein>
<dbReference type="Proteomes" id="UP000248598">
    <property type="component" value="Chromosome 1"/>
</dbReference>
<dbReference type="SUPFAM" id="SSF53335">
    <property type="entry name" value="S-adenosyl-L-methionine-dependent methyltransferases"/>
    <property type="match status" value="1"/>
</dbReference>
<dbReference type="InterPro" id="IPR029063">
    <property type="entry name" value="SAM-dependent_MTases_sf"/>
</dbReference>
<dbReference type="GO" id="GO:0032259">
    <property type="term" value="P:methylation"/>
    <property type="evidence" value="ECO:0007669"/>
    <property type="project" value="UniProtKB-KW"/>
</dbReference>
<evidence type="ECO:0000313" key="4">
    <source>
        <dbReference type="Proteomes" id="UP000248598"/>
    </source>
</evidence>
<dbReference type="RefSeq" id="WP_003787893.1">
    <property type="nucleotide sequence ID" value="NZ_CP045141.1"/>
</dbReference>
<proteinExistence type="predicted"/>
<evidence type="ECO:0000256" key="1">
    <source>
        <dbReference type="ARBA" id="ARBA00022603"/>
    </source>
</evidence>
<dbReference type="PANTHER" id="PTHR13090">
    <property type="entry name" value="ARGININE-HYDROXYLASE NDUFAF5, MITOCHONDRIAL"/>
    <property type="match status" value="1"/>
</dbReference>
<name>A0AAX2J255_KINKI</name>
<dbReference type="GeneID" id="93261885"/>
<reference evidence="3 4" key="1">
    <citation type="submission" date="2018-06" db="EMBL/GenBank/DDBJ databases">
        <authorList>
            <consortium name="Pathogen Informatics"/>
            <person name="Doyle S."/>
        </authorList>
    </citation>
    <scope>NUCLEOTIDE SEQUENCE [LARGE SCALE GENOMIC DNA]</scope>
    <source>
        <strain evidence="3 4">NCTC10529</strain>
    </source>
</reference>
<evidence type="ECO:0000256" key="2">
    <source>
        <dbReference type="ARBA" id="ARBA00022679"/>
    </source>
</evidence>
<keyword evidence="1" id="KW-0489">Methyltransferase</keyword>
<keyword evidence="2" id="KW-0808">Transferase</keyword>
<organism evidence="3 4">
    <name type="scientific">Kingella kingae</name>
    <dbReference type="NCBI Taxonomy" id="504"/>
    <lineage>
        <taxon>Bacteria</taxon>
        <taxon>Pseudomonadati</taxon>
        <taxon>Pseudomonadota</taxon>
        <taxon>Betaproteobacteria</taxon>
        <taxon>Neisseriales</taxon>
        <taxon>Neisseriaceae</taxon>
        <taxon>Kingella</taxon>
    </lineage>
</organism>
<dbReference type="GO" id="GO:0008168">
    <property type="term" value="F:methyltransferase activity"/>
    <property type="evidence" value="ECO:0007669"/>
    <property type="project" value="UniProtKB-KW"/>
</dbReference>
<evidence type="ECO:0000313" key="3">
    <source>
        <dbReference type="EMBL" id="SQH24399.1"/>
    </source>
</evidence>